<protein>
    <submittedName>
        <fullName evidence="2">Uncharacterized protein</fullName>
    </submittedName>
</protein>
<proteinExistence type="predicted"/>
<dbReference type="OrthoDB" id="7667870at2"/>
<dbReference type="AlphaFoldDB" id="A0A2T6CA69"/>
<feature type="compositionally biased region" description="Low complexity" evidence="1">
    <location>
        <begin position="9"/>
        <end position="26"/>
    </location>
</feature>
<feature type="region of interest" description="Disordered" evidence="1">
    <location>
        <begin position="1"/>
        <end position="239"/>
    </location>
</feature>
<dbReference type="RefSeq" id="WP_025047519.1">
    <property type="nucleotide sequence ID" value="NZ_QBKU01000013.1"/>
</dbReference>
<evidence type="ECO:0000313" key="2">
    <source>
        <dbReference type="EMBL" id="PTX72113.1"/>
    </source>
</evidence>
<reference evidence="2 3" key="1">
    <citation type="submission" date="2018-04" db="EMBL/GenBank/DDBJ databases">
        <title>Genomic Encyclopedia of Archaeal and Bacterial Type Strains, Phase II (KMG-II): from individual species to whole genera.</title>
        <authorList>
            <person name="Goeker M."/>
        </authorList>
    </citation>
    <scope>NUCLEOTIDE SEQUENCE [LARGE SCALE GENOMIC DNA]</scope>
    <source>
        <strain evidence="2 3">DSM 12244</strain>
    </source>
</reference>
<dbReference type="Proteomes" id="UP000244092">
    <property type="component" value="Unassembled WGS sequence"/>
</dbReference>
<feature type="compositionally biased region" description="Gly residues" evidence="1">
    <location>
        <begin position="59"/>
        <end position="229"/>
    </location>
</feature>
<accession>A0A2T6CA69</accession>
<sequence length="436" mass="41394">MGYGFRNWGSSQTSDSDGSGASGTKSYHNGGVEGSSFANWYDQHLAAEFTDDNSDPNGSGSGGTKGSGSGGTKGSGSGGTKGSGSGGTKGSGSGGTKGSGSGGTKGSGSGGTKGSGSGGTKGSGSGGTKGSGSGGTRGSGSGGTKGSGSGGTSGSGSGGTKGSGSGGTRGSGSGGTKGSGSGGTRGSGSGGTKGSGSGGTRGSGSGGTRGSGSGGSNGSGSGGTNGGGDPVDPPASDKSVLNFVMGDPAEINISVSETPEGQLHFNMSQTDFAGSPSDIDGIFFDMADDSQLGSLNFFPEENSHNVTDIQAEANGVSALPNGAGVGQNFDVGLQFGTEPDSSEGSVNNASFTLWSDDGPVTLEDIDLNGMRVIVDSDGTGGEVLGVSDSDHPDFMDGDGQDDSDIVLEDVMSLMSGAGTEEETDATAGDEMEEFIV</sequence>
<gene>
    <name evidence="2" type="ORF">C8N31_11339</name>
</gene>
<organism evidence="2 3">
    <name type="scientific">Sulfitobacter mediterraneus</name>
    <dbReference type="NCBI Taxonomy" id="83219"/>
    <lineage>
        <taxon>Bacteria</taxon>
        <taxon>Pseudomonadati</taxon>
        <taxon>Pseudomonadota</taxon>
        <taxon>Alphaproteobacteria</taxon>
        <taxon>Rhodobacterales</taxon>
        <taxon>Roseobacteraceae</taxon>
        <taxon>Sulfitobacter</taxon>
    </lineage>
</organism>
<comment type="caution">
    <text evidence="2">The sequence shown here is derived from an EMBL/GenBank/DDBJ whole genome shotgun (WGS) entry which is preliminary data.</text>
</comment>
<dbReference type="EMBL" id="QBKU01000013">
    <property type="protein sequence ID" value="PTX72113.1"/>
    <property type="molecule type" value="Genomic_DNA"/>
</dbReference>
<evidence type="ECO:0000256" key="1">
    <source>
        <dbReference type="SAM" id="MobiDB-lite"/>
    </source>
</evidence>
<name>A0A2T6CA69_9RHOB</name>
<evidence type="ECO:0000313" key="3">
    <source>
        <dbReference type="Proteomes" id="UP000244092"/>
    </source>
</evidence>